<feature type="compositionally biased region" description="Basic and acidic residues" evidence="1">
    <location>
        <begin position="415"/>
        <end position="425"/>
    </location>
</feature>
<reference evidence="2" key="2">
    <citation type="submission" date="2021-12" db="EMBL/GenBank/DDBJ databases">
        <title>Black yeast isolated from Biological Soil Crust.</title>
        <authorList>
            <person name="Kurbessoian T."/>
        </authorList>
    </citation>
    <scope>NUCLEOTIDE SEQUENCE</scope>
    <source>
        <strain evidence="2">CCFEE 5208</strain>
    </source>
</reference>
<evidence type="ECO:0000313" key="6">
    <source>
        <dbReference type="Proteomes" id="UP001175353"/>
    </source>
</evidence>
<keyword evidence="6" id="KW-1185">Reference proteome</keyword>
<dbReference type="Proteomes" id="UP001175353">
    <property type="component" value="Unassembled WGS sequence"/>
</dbReference>
<sequence>MVDGRHSTRRAVREGRASLVSRAEADTAVLGQCSKRARTQRNRKASDAAAQPKRKRDQADNASPAKKQKQPNPVSSPKKANKVPVAQQPVDEQAPVLQKPQPQPALAHDVESPAQIEIDEKWITDESDRLLLHPRTGSYQDQVTALFGSDTYLRHYARVAREEEEDYRQSLIHGPPPPLTTPSEAEAECRNDRLDVEALAKSKHEQSAFAPYRGPIIQTCGTRLVYPSPPGDTAFSSRQILFAPGPDASRGRTTAVPAPDAPLPAPTSAVPVPAPEAPVANASAPACAVDSLDIAAAGPAPGPVAPKPETAGPASVSKSLEPATAVPEQAPDPAPRAPTTSRDESDPPTAPPPSMTVPSPTYSAVPLDNEHTSPPAEDPLQPAPAAPLPEPSDPGTDVGEDFSSLFGGETPPVATEEKATGEKPARLALPKPIPDPAHTSEELASPVHFVGSLPGLNLDFSRFPTLNTVKGTGKIFLPKVDKRADTDTAGPRE</sequence>
<dbReference type="AlphaFoldDB" id="A0A4U0V3B4"/>
<organism evidence="4 5">
    <name type="scientific">Friedmanniomyces endolithicus</name>
    <dbReference type="NCBI Taxonomy" id="329885"/>
    <lineage>
        <taxon>Eukaryota</taxon>
        <taxon>Fungi</taxon>
        <taxon>Dikarya</taxon>
        <taxon>Ascomycota</taxon>
        <taxon>Pezizomycotina</taxon>
        <taxon>Dothideomycetes</taxon>
        <taxon>Dothideomycetidae</taxon>
        <taxon>Mycosphaerellales</taxon>
        <taxon>Teratosphaeriaceae</taxon>
        <taxon>Friedmanniomyces</taxon>
    </lineage>
</organism>
<feature type="compositionally biased region" description="Basic and acidic residues" evidence="1">
    <location>
        <begin position="1"/>
        <end position="16"/>
    </location>
</feature>
<dbReference type="EMBL" id="JAUJLE010000080">
    <property type="protein sequence ID" value="KAK0988133.1"/>
    <property type="molecule type" value="Genomic_DNA"/>
</dbReference>
<dbReference type="STRING" id="329885.A0A4U0V3B4"/>
<dbReference type="Proteomes" id="UP001168146">
    <property type="component" value="Unassembled WGS sequence"/>
</dbReference>
<dbReference type="Proteomes" id="UP000310066">
    <property type="component" value="Unassembled WGS sequence"/>
</dbReference>
<name>A0A4U0V3B4_9PEZI</name>
<evidence type="ECO:0000313" key="3">
    <source>
        <dbReference type="EMBL" id="KAK0988133.1"/>
    </source>
</evidence>
<evidence type="ECO:0000313" key="5">
    <source>
        <dbReference type="Proteomes" id="UP000310066"/>
    </source>
</evidence>
<feature type="compositionally biased region" description="Pro residues" evidence="1">
    <location>
        <begin position="381"/>
        <end position="392"/>
    </location>
</feature>
<reference evidence="4 5" key="1">
    <citation type="submission" date="2017-03" db="EMBL/GenBank/DDBJ databases">
        <title>Genomes of endolithic fungi from Antarctica.</title>
        <authorList>
            <person name="Coleine C."/>
            <person name="Masonjones S."/>
            <person name="Stajich J.E."/>
        </authorList>
    </citation>
    <scope>NUCLEOTIDE SEQUENCE [LARGE SCALE GENOMIC DNA]</scope>
    <source>
        <strain evidence="4 5">CCFEE 5311</strain>
    </source>
</reference>
<reference evidence="3" key="3">
    <citation type="submission" date="2023-06" db="EMBL/GenBank/DDBJ databases">
        <title>Black Yeasts Isolated from many extreme environments.</title>
        <authorList>
            <person name="Coleine C."/>
            <person name="Stajich J.E."/>
            <person name="Selbmann L."/>
        </authorList>
    </citation>
    <scope>NUCLEOTIDE SEQUENCE</scope>
    <source>
        <strain evidence="3">CCFEE 5200</strain>
    </source>
</reference>
<dbReference type="EMBL" id="JASUXU010000053">
    <property type="protein sequence ID" value="KAK0315021.1"/>
    <property type="molecule type" value="Genomic_DNA"/>
</dbReference>
<accession>A0A4U0V3B4</accession>
<feature type="region of interest" description="Disordered" evidence="1">
    <location>
        <begin position="242"/>
        <end position="440"/>
    </location>
</feature>
<evidence type="ECO:0000313" key="2">
    <source>
        <dbReference type="EMBL" id="KAK0315021.1"/>
    </source>
</evidence>
<dbReference type="EMBL" id="NAJP01000020">
    <property type="protein sequence ID" value="TKA43141.1"/>
    <property type="molecule type" value="Genomic_DNA"/>
</dbReference>
<feature type="compositionally biased region" description="Low complexity" evidence="1">
    <location>
        <begin position="266"/>
        <end position="299"/>
    </location>
</feature>
<comment type="caution">
    <text evidence="4">The sequence shown here is derived from an EMBL/GenBank/DDBJ whole genome shotgun (WGS) entry which is preliminary data.</text>
</comment>
<gene>
    <name evidence="4" type="ORF">B0A54_06089</name>
    <name evidence="2" type="ORF">LTR82_012802</name>
    <name evidence="3" type="ORF">LTR91_009688</name>
</gene>
<proteinExistence type="predicted"/>
<evidence type="ECO:0000256" key="1">
    <source>
        <dbReference type="SAM" id="MobiDB-lite"/>
    </source>
</evidence>
<protein>
    <submittedName>
        <fullName evidence="4">Uncharacterized protein</fullName>
    </submittedName>
</protein>
<feature type="region of interest" description="Disordered" evidence="1">
    <location>
        <begin position="1"/>
        <end position="113"/>
    </location>
</feature>
<dbReference type="OrthoDB" id="3904679at2759"/>
<evidence type="ECO:0000313" key="4">
    <source>
        <dbReference type="EMBL" id="TKA43141.1"/>
    </source>
</evidence>